<dbReference type="InterPro" id="IPR008979">
    <property type="entry name" value="Galactose-bd-like_sf"/>
</dbReference>
<dbReference type="PANTHER" id="PTHR43056">
    <property type="entry name" value="PEPTIDASE S9 PROLYL OLIGOPEPTIDASE"/>
    <property type="match status" value="1"/>
</dbReference>
<organism evidence="3 4">
    <name type="scientific">Dokdonella soli</name>
    <dbReference type="NCBI Taxonomy" id="529810"/>
    <lineage>
        <taxon>Bacteria</taxon>
        <taxon>Pseudomonadati</taxon>
        <taxon>Pseudomonadota</taxon>
        <taxon>Gammaproteobacteria</taxon>
        <taxon>Lysobacterales</taxon>
        <taxon>Rhodanobacteraceae</taxon>
        <taxon>Dokdonella</taxon>
    </lineage>
</organism>
<dbReference type="InterPro" id="IPR000383">
    <property type="entry name" value="Xaa-Pro-like_dom"/>
</dbReference>
<dbReference type="SUPFAM" id="SSF53474">
    <property type="entry name" value="alpha/beta-Hydrolases"/>
    <property type="match status" value="1"/>
</dbReference>
<protein>
    <submittedName>
        <fullName evidence="3">CocE/NonD family hydrolase</fullName>
    </submittedName>
</protein>
<dbReference type="Pfam" id="PF02129">
    <property type="entry name" value="Peptidase_S15"/>
    <property type="match status" value="1"/>
</dbReference>
<dbReference type="InterPro" id="IPR050585">
    <property type="entry name" value="Xaa-Pro_dipeptidyl-ppase/CocE"/>
</dbReference>
<evidence type="ECO:0000313" key="4">
    <source>
        <dbReference type="Proteomes" id="UP001501523"/>
    </source>
</evidence>
<dbReference type="InterPro" id="IPR029058">
    <property type="entry name" value="AB_hydrolase_fold"/>
</dbReference>
<reference evidence="3 4" key="1">
    <citation type="journal article" date="2019" name="Int. J. Syst. Evol. Microbiol.">
        <title>The Global Catalogue of Microorganisms (GCM) 10K type strain sequencing project: providing services to taxonomists for standard genome sequencing and annotation.</title>
        <authorList>
            <consortium name="The Broad Institute Genomics Platform"/>
            <consortium name="The Broad Institute Genome Sequencing Center for Infectious Disease"/>
            <person name="Wu L."/>
            <person name="Ma J."/>
        </authorList>
    </citation>
    <scope>NUCLEOTIDE SEQUENCE [LARGE SCALE GENOMIC DNA]</scope>
    <source>
        <strain evidence="3 4">JCM 15421</strain>
    </source>
</reference>
<dbReference type="EMBL" id="BAAAEU010000015">
    <property type="protein sequence ID" value="GAA0717510.1"/>
    <property type="molecule type" value="Genomic_DNA"/>
</dbReference>
<evidence type="ECO:0000313" key="3">
    <source>
        <dbReference type="EMBL" id="GAA0717510.1"/>
    </source>
</evidence>
<keyword evidence="4" id="KW-1185">Reference proteome</keyword>
<dbReference type="NCBIfam" id="TIGR00976">
    <property type="entry name" value="CocE_NonD"/>
    <property type="match status" value="1"/>
</dbReference>
<dbReference type="Gene3D" id="1.10.3020.10">
    <property type="entry name" value="alpha-amino acid ester hydrolase ( Helical cap domain)"/>
    <property type="match status" value="1"/>
</dbReference>
<sequence length="593" mass="65696">MCWAVVFVLAASNAIGTEVARPEPALADFQWGTKIPLRDGVELQAMLYRPAGQSSPLPCLLTLTPYTAQAEHEAAAHFATHGYVFAAVDVRGRGNSGGEFSPFRQEAQDGYDAVEWLARQPYCNGRVGMWGASYLGYTQWATAKESPPHLASIAPTAPVQPGLDFPLRSNMFRPYAMRWLTFVSGHTAQETMFGDLAWWARRFRQGFDAHAPMVTLDVRLGNPSPIFREWVAHPHQDAYWDSLRPTEQQYARMDLPILTITGQYDADQPGALAYYRSHRAHASAPARSRHYLVIGPWDHAGTAEPRAQIRGLTFGPRSLVDMNALHREWYDWTLKNGPKPAFLEKPVAYYVAGLEQWRHADSLEAITGAQRVLYLASGGGRANGAFASGDLVADASVVRGGSDRYRYDPLDVSSADVDVVEATDRELIDQRRVLADRGKHLVYHSEPFAEDTEISGFFKLDAWIAIDQADTDFAVGIYAIAPDGSSVLLSSDRLRARYRESAREARFAVPGKIERYTFDGFTFTSRVLGKGSRLRTVIGPVNSLHAEKNYNSGGIVAEESGKDARTVTVNLYHDREHASALYVPLARSVADAR</sequence>
<dbReference type="InterPro" id="IPR013736">
    <property type="entry name" value="Xaa-Pro_dipept_C"/>
</dbReference>
<dbReference type="Pfam" id="PF08530">
    <property type="entry name" value="PepX_C"/>
    <property type="match status" value="1"/>
</dbReference>
<gene>
    <name evidence="3" type="ORF">GCM10009105_24580</name>
</gene>
<name>A0ABN1IMJ5_9GAMM</name>
<dbReference type="RefSeq" id="WP_343791519.1">
    <property type="nucleotide sequence ID" value="NZ_BAAAEU010000015.1"/>
</dbReference>
<dbReference type="SUPFAM" id="SSF49785">
    <property type="entry name" value="Galactose-binding domain-like"/>
    <property type="match status" value="1"/>
</dbReference>
<keyword evidence="1 3" id="KW-0378">Hydrolase</keyword>
<dbReference type="SMART" id="SM00939">
    <property type="entry name" value="PepX_C"/>
    <property type="match status" value="1"/>
</dbReference>
<comment type="caution">
    <text evidence="3">The sequence shown here is derived from an EMBL/GenBank/DDBJ whole genome shotgun (WGS) entry which is preliminary data.</text>
</comment>
<dbReference type="Proteomes" id="UP001501523">
    <property type="component" value="Unassembled WGS sequence"/>
</dbReference>
<proteinExistence type="predicted"/>
<accession>A0ABN1IMJ5</accession>
<dbReference type="PANTHER" id="PTHR43056:SF10">
    <property type="entry name" value="COCE_NOND FAMILY, PUTATIVE (AFU_ORTHOLOGUE AFUA_7G00600)-RELATED"/>
    <property type="match status" value="1"/>
</dbReference>
<evidence type="ECO:0000256" key="1">
    <source>
        <dbReference type="ARBA" id="ARBA00022801"/>
    </source>
</evidence>
<dbReference type="InterPro" id="IPR005674">
    <property type="entry name" value="CocE/Ser_esterase"/>
</dbReference>
<dbReference type="Gene3D" id="2.60.120.260">
    <property type="entry name" value="Galactose-binding domain-like"/>
    <property type="match status" value="1"/>
</dbReference>
<evidence type="ECO:0000259" key="2">
    <source>
        <dbReference type="SMART" id="SM00939"/>
    </source>
</evidence>
<dbReference type="GO" id="GO:0016787">
    <property type="term" value="F:hydrolase activity"/>
    <property type="evidence" value="ECO:0007669"/>
    <property type="project" value="UniProtKB-KW"/>
</dbReference>
<dbReference type="Gene3D" id="3.40.50.1820">
    <property type="entry name" value="alpha/beta hydrolase"/>
    <property type="match status" value="1"/>
</dbReference>
<feature type="domain" description="Xaa-Pro dipeptidyl-peptidase C-terminal" evidence="2">
    <location>
        <begin position="327"/>
        <end position="582"/>
    </location>
</feature>